<evidence type="ECO:0008006" key="4">
    <source>
        <dbReference type="Google" id="ProtNLM"/>
    </source>
</evidence>
<keyword evidence="1" id="KW-1133">Transmembrane helix</keyword>
<accession>A0A4Y8PZ29</accession>
<dbReference type="AlphaFoldDB" id="A0A4Y8PZ29"/>
<evidence type="ECO:0000256" key="1">
    <source>
        <dbReference type="SAM" id="Phobius"/>
    </source>
</evidence>
<dbReference type="Proteomes" id="UP000298246">
    <property type="component" value="Unassembled WGS sequence"/>
</dbReference>
<evidence type="ECO:0000313" key="2">
    <source>
        <dbReference type="EMBL" id="TFE86186.1"/>
    </source>
</evidence>
<feature type="transmembrane region" description="Helical" evidence="1">
    <location>
        <begin position="114"/>
        <end position="133"/>
    </location>
</feature>
<sequence>MLFMVLAKKAYARNRQYRASHLLHNAVSLAFGFIYIRIWSGLGADSPLGEYGSQGMVAYIAFNQCLLWITLFVTNGLGLEQSVRTGQIALDLLRPAHLFYQAVSREWGQIAYQFLYKSLPIYILIFFLFSLPLPAHALVFVWTAVAIVFAAYLSICIQYLIGIAALWTTESRWFFWLNYAFGMLLAGFFIPLSWVPGWLRVLSFCSPYPYLLYVPTRQYMGLDGPGALLGAAGWACALTALGLLATRLARRKLEVQGG</sequence>
<organism evidence="2 3">
    <name type="scientific">Paenibacillus athensensis</name>
    <dbReference type="NCBI Taxonomy" id="1967502"/>
    <lineage>
        <taxon>Bacteria</taxon>
        <taxon>Bacillati</taxon>
        <taxon>Bacillota</taxon>
        <taxon>Bacilli</taxon>
        <taxon>Bacillales</taxon>
        <taxon>Paenibacillaceae</taxon>
        <taxon>Paenibacillus</taxon>
    </lineage>
</organism>
<dbReference type="PANTHER" id="PTHR36832">
    <property type="entry name" value="SLR1174 PROTEIN-RELATED"/>
    <property type="match status" value="1"/>
</dbReference>
<dbReference type="RefSeq" id="WP_134754298.1">
    <property type="nucleotide sequence ID" value="NZ_MYFO02000005.1"/>
</dbReference>
<dbReference type="InterPro" id="IPR010390">
    <property type="entry name" value="ABC-2_transporter-like"/>
</dbReference>
<feature type="transmembrane region" description="Helical" evidence="1">
    <location>
        <begin position="21"/>
        <end position="38"/>
    </location>
</feature>
<keyword evidence="3" id="KW-1185">Reference proteome</keyword>
<keyword evidence="1" id="KW-0472">Membrane</keyword>
<keyword evidence="1" id="KW-0812">Transmembrane</keyword>
<dbReference type="PANTHER" id="PTHR36832:SF2">
    <property type="entry name" value="INTEGRAL MEMBRANE PROTEIN"/>
    <property type="match status" value="1"/>
</dbReference>
<comment type="caution">
    <text evidence="2">The sequence shown here is derived from an EMBL/GenBank/DDBJ whole genome shotgun (WGS) entry which is preliminary data.</text>
</comment>
<gene>
    <name evidence="2" type="ORF">B5M42_15185</name>
</gene>
<proteinExistence type="predicted"/>
<feature type="transmembrane region" description="Helical" evidence="1">
    <location>
        <begin position="227"/>
        <end position="246"/>
    </location>
</feature>
<dbReference type="EMBL" id="MYFO01000020">
    <property type="protein sequence ID" value="TFE86186.1"/>
    <property type="molecule type" value="Genomic_DNA"/>
</dbReference>
<evidence type="ECO:0000313" key="3">
    <source>
        <dbReference type="Proteomes" id="UP000298246"/>
    </source>
</evidence>
<protein>
    <recommendedName>
        <fullName evidence="4">ABC transporter permease</fullName>
    </recommendedName>
</protein>
<dbReference type="Pfam" id="PF06182">
    <property type="entry name" value="ABC2_membrane_6"/>
    <property type="match status" value="1"/>
</dbReference>
<feature type="transmembrane region" description="Helical" evidence="1">
    <location>
        <begin position="58"/>
        <end position="79"/>
    </location>
</feature>
<dbReference type="OrthoDB" id="2959485at2"/>
<feature type="transmembrane region" description="Helical" evidence="1">
    <location>
        <begin position="173"/>
        <end position="194"/>
    </location>
</feature>
<reference evidence="2 3" key="1">
    <citation type="submission" date="2017-03" db="EMBL/GenBank/DDBJ databases">
        <title>Isolation of Levoglucosan Utilizing Bacteria.</title>
        <authorList>
            <person name="Arya A.S."/>
        </authorList>
    </citation>
    <scope>NUCLEOTIDE SEQUENCE [LARGE SCALE GENOMIC DNA]</scope>
    <source>
        <strain evidence="2 3">MEC069</strain>
    </source>
</reference>
<feature type="transmembrane region" description="Helical" evidence="1">
    <location>
        <begin position="139"/>
        <end position="161"/>
    </location>
</feature>
<name>A0A4Y8PZ29_9BACL</name>